<comment type="cofactor">
    <cofactor evidence="1">
        <name>heme b</name>
        <dbReference type="ChEBI" id="CHEBI:60344"/>
    </cofactor>
</comment>
<comment type="caution">
    <text evidence="15">The sequence shown here is derived from an EMBL/GenBank/DDBJ whole genome shotgun (WGS) entry which is preliminary data.</text>
</comment>
<evidence type="ECO:0000256" key="5">
    <source>
        <dbReference type="ARBA" id="ARBA00022617"/>
    </source>
</evidence>
<accession>A0A418XRT9</accession>
<evidence type="ECO:0000256" key="2">
    <source>
        <dbReference type="ARBA" id="ARBA00004651"/>
    </source>
</evidence>
<dbReference type="GO" id="GO:0009055">
    <property type="term" value="F:electron transfer activity"/>
    <property type="evidence" value="ECO:0007669"/>
    <property type="project" value="InterPro"/>
</dbReference>
<evidence type="ECO:0000256" key="10">
    <source>
        <dbReference type="ARBA" id="ARBA00023004"/>
    </source>
</evidence>
<dbReference type="GO" id="GO:0020037">
    <property type="term" value="F:heme binding"/>
    <property type="evidence" value="ECO:0007669"/>
    <property type="project" value="TreeGrafter"/>
</dbReference>
<gene>
    <name evidence="15" type="ORF">D3872_13835</name>
</gene>
<dbReference type="GO" id="GO:0005886">
    <property type="term" value="C:plasma membrane"/>
    <property type="evidence" value="ECO:0007669"/>
    <property type="project" value="UniProtKB-SubCell"/>
</dbReference>
<dbReference type="AlphaFoldDB" id="A0A418XRT9"/>
<dbReference type="PANTHER" id="PTHR30529">
    <property type="entry name" value="CYTOCHROME B561"/>
    <property type="match status" value="1"/>
</dbReference>
<dbReference type="EMBL" id="QYUP01000119">
    <property type="protein sequence ID" value="RJG15208.1"/>
    <property type="molecule type" value="Genomic_DNA"/>
</dbReference>
<evidence type="ECO:0000256" key="9">
    <source>
        <dbReference type="ARBA" id="ARBA00022989"/>
    </source>
</evidence>
<evidence type="ECO:0000313" key="15">
    <source>
        <dbReference type="EMBL" id="RJG15208.1"/>
    </source>
</evidence>
<comment type="similarity">
    <text evidence="12">Belongs to the cytochrome b561 family.</text>
</comment>
<keyword evidence="7" id="KW-0479">Metal-binding</keyword>
<evidence type="ECO:0000256" key="11">
    <source>
        <dbReference type="ARBA" id="ARBA00023136"/>
    </source>
</evidence>
<reference evidence="15 16" key="1">
    <citation type="submission" date="2018-09" db="EMBL/GenBank/DDBJ databases">
        <authorList>
            <person name="Zhu H."/>
        </authorList>
    </citation>
    <scope>NUCLEOTIDE SEQUENCE [LARGE SCALE GENOMIC DNA]</scope>
    <source>
        <strain evidence="15 16">K1S02-61</strain>
    </source>
</reference>
<dbReference type="GO" id="GO:0022904">
    <property type="term" value="P:respiratory electron transport chain"/>
    <property type="evidence" value="ECO:0007669"/>
    <property type="project" value="InterPro"/>
</dbReference>
<dbReference type="Pfam" id="PF01292">
    <property type="entry name" value="Ni_hydr_CYTB"/>
    <property type="match status" value="1"/>
</dbReference>
<sequence>MKTTTPAAALHYDRKTIWFHWVTAVLVVLLWLSAQFIDYFPKGPSRWNMLGVHLTMGVALAVILACRLRWKSMARNARGLGPQPVSSRLASAGHALLYVILIVAIVLGFANTWVRGEWVFNFFKIPAFDPGNKELRKAAGQVHLIAAYAILALAGVHAVIAFFHQYALRDRLMERMLPSTGKK</sequence>
<evidence type="ECO:0000313" key="16">
    <source>
        <dbReference type="Proteomes" id="UP000284006"/>
    </source>
</evidence>
<keyword evidence="3" id="KW-0813">Transport</keyword>
<dbReference type="GO" id="GO:0046872">
    <property type="term" value="F:metal ion binding"/>
    <property type="evidence" value="ECO:0007669"/>
    <property type="project" value="UniProtKB-KW"/>
</dbReference>
<feature type="domain" description="Cytochrome b561 bacterial/Ni-hydrogenase" evidence="14">
    <location>
        <begin position="11"/>
        <end position="178"/>
    </location>
</feature>
<evidence type="ECO:0000256" key="3">
    <source>
        <dbReference type="ARBA" id="ARBA00022448"/>
    </source>
</evidence>
<dbReference type="InterPro" id="IPR011577">
    <property type="entry name" value="Cyt_b561_bac/Ni-Hgenase"/>
</dbReference>
<dbReference type="Gene3D" id="1.20.950.20">
    <property type="entry name" value="Transmembrane di-heme cytochromes, Chain C"/>
    <property type="match status" value="1"/>
</dbReference>
<keyword evidence="9 13" id="KW-1133">Transmembrane helix</keyword>
<keyword evidence="8" id="KW-0249">Electron transport</keyword>
<comment type="subcellular location">
    <subcellularLocation>
        <location evidence="2">Cell membrane</location>
        <topology evidence="2">Multi-pass membrane protein</topology>
    </subcellularLocation>
</comment>
<protein>
    <submittedName>
        <fullName evidence="15">Cytochrome b</fullName>
    </submittedName>
</protein>
<name>A0A418XRT9_9BURK</name>
<keyword evidence="5" id="KW-0349">Heme</keyword>
<keyword evidence="4" id="KW-1003">Cell membrane</keyword>
<dbReference type="Proteomes" id="UP000284006">
    <property type="component" value="Unassembled WGS sequence"/>
</dbReference>
<evidence type="ECO:0000256" key="1">
    <source>
        <dbReference type="ARBA" id="ARBA00001970"/>
    </source>
</evidence>
<organism evidence="15 16">
    <name type="scientific">Massilia cavernae</name>
    <dbReference type="NCBI Taxonomy" id="2320864"/>
    <lineage>
        <taxon>Bacteria</taxon>
        <taxon>Pseudomonadati</taxon>
        <taxon>Pseudomonadota</taxon>
        <taxon>Betaproteobacteria</taxon>
        <taxon>Burkholderiales</taxon>
        <taxon>Oxalobacteraceae</taxon>
        <taxon>Telluria group</taxon>
        <taxon>Massilia</taxon>
    </lineage>
</organism>
<proteinExistence type="inferred from homology"/>
<feature type="transmembrane region" description="Helical" evidence="13">
    <location>
        <begin position="145"/>
        <end position="168"/>
    </location>
</feature>
<dbReference type="InterPro" id="IPR016174">
    <property type="entry name" value="Di-haem_cyt_TM"/>
</dbReference>
<dbReference type="OrthoDB" id="8536275at2"/>
<keyword evidence="11 13" id="KW-0472">Membrane</keyword>
<feature type="transmembrane region" description="Helical" evidence="13">
    <location>
        <begin position="49"/>
        <end position="68"/>
    </location>
</feature>
<dbReference type="SUPFAM" id="SSF81342">
    <property type="entry name" value="Transmembrane di-heme cytochromes"/>
    <property type="match status" value="1"/>
</dbReference>
<keyword evidence="16" id="KW-1185">Reference proteome</keyword>
<evidence type="ECO:0000259" key="14">
    <source>
        <dbReference type="Pfam" id="PF01292"/>
    </source>
</evidence>
<evidence type="ECO:0000256" key="8">
    <source>
        <dbReference type="ARBA" id="ARBA00022982"/>
    </source>
</evidence>
<evidence type="ECO:0000256" key="12">
    <source>
        <dbReference type="ARBA" id="ARBA00037975"/>
    </source>
</evidence>
<keyword evidence="6 13" id="KW-0812">Transmembrane</keyword>
<dbReference type="InterPro" id="IPR052168">
    <property type="entry name" value="Cytochrome_b561_oxidase"/>
</dbReference>
<feature type="transmembrane region" description="Helical" evidence="13">
    <location>
        <begin position="89"/>
        <end position="110"/>
    </location>
</feature>
<dbReference type="RefSeq" id="WP_119811322.1">
    <property type="nucleotide sequence ID" value="NZ_QYUP01000119.1"/>
</dbReference>
<evidence type="ECO:0000256" key="4">
    <source>
        <dbReference type="ARBA" id="ARBA00022475"/>
    </source>
</evidence>
<feature type="transmembrane region" description="Helical" evidence="13">
    <location>
        <begin position="18"/>
        <end position="37"/>
    </location>
</feature>
<evidence type="ECO:0000256" key="13">
    <source>
        <dbReference type="SAM" id="Phobius"/>
    </source>
</evidence>
<evidence type="ECO:0000256" key="7">
    <source>
        <dbReference type="ARBA" id="ARBA00022723"/>
    </source>
</evidence>
<keyword evidence="10" id="KW-0408">Iron</keyword>
<dbReference type="PANTHER" id="PTHR30529:SF1">
    <property type="entry name" value="CYTOCHROME B561 HOMOLOG 2"/>
    <property type="match status" value="1"/>
</dbReference>
<evidence type="ECO:0000256" key="6">
    <source>
        <dbReference type="ARBA" id="ARBA00022692"/>
    </source>
</evidence>